<dbReference type="Proteomes" id="UP001062901">
    <property type="component" value="Unassembled WGS sequence"/>
</dbReference>
<comment type="caution">
    <text evidence="1">The sequence shown here is derived from an EMBL/GenBank/DDBJ whole genome shotgun (WGS) entry which is preliminary data.</text>
</comment>
<protein>
    <submittedName>
        <fullName evidence="1">Uncharacterized protein</fullName>
    </submittedName>
</protein>
<name>A0ABQ0NXL2_9PROT</name>
<reference evidence="1" key="1">
    <citation type="submission" date="2013-04" db="EMBL/GenBank/DDBJ databases">
        <title>The genome sequencing project of 58 acetic acid bacteria.</title>
        <authorList>
            <person name="Okamoto-Kainuma A."/>
            <person name="Ishikawa M."/>
            <person name="Umino S."/>
            <person name="Koizumi Y."/>
            <person name="Shiwa Y."/>
            <person name="Yoshikawa H."/>
            <person name="Matsutani M."/>
            <person name="Matsushita K."/>
        </authorList>
    </citation>
    <scope>NUCLEOTIDE SEQUENCE</scope>
    <source>
        <strain evidence="1">DSM 15669</strain>
    </source>
</reference>
<evidence type="ECO:0000313" key="1">
    <source>
        <dbReference type="EMBL" id="GBQ05914.1"/>
    </source>
</evidence>
<sequence length="132" mass="16001">MRYGGDETLNISISCPFNIVFDVKDYEDIYGSLNFDIHLEDKEVSYEVSFFRNDWISYKDYDLFVYNLKSFKDSELINLDQEIIFSIKDKKINFLAKKFTEENEMYISLEYKGNIDYRYNIIESFSSFPKWW</sequence>
<accession>A0ABQ0NXL2</accession>
<evidence type="ECO:0000313" key="2">
    <source>
        <dbReference type="Proteomes" id="UP001062901"/>
    </source>
</evidence>
<gene>
    <name evidence="1" type="ORF">AA15669_0696</name>
</gene>
<dbReference type="EMBL" id="BAQD01000008">
    <property type="protein sequence ID" value="GBQ05914.1"/>
    <property type="molecule type" value="Genomic_DNA"/>
</dbReference>
<organism evidence="1 2">
    <name type="scientific">Saccharibacter floricola DSM 15669</name>
    <dbReference type="NCBI Taxonomy" id="1123227"/>
    <lineage>
        <taxon>Bacteria</taxon>
        <taxon>Pseudomonadati</taxon>
        <taxon>Pseudomonadota</taxon>
        <taxon>Alphaproteobacteria</taxon>
        <taxon>Acetobacterales</taxon>
        <taxon>Acetobacteraceae</taxon>
        <taxon>Saccharibacter</taxon>
    </lineage>
</organism>
<keyword evidence="2" id="KW-1185">Reference proteome</keyword>
<proteinExistence type="predicted"/>